<organism evidence="8 9">
    <name type="scientific">Litomosoides sigmodontis</name>
    <name type="common">Filarial nematode worm</name>
    <dbReference type="NCBI Taxonomy" id="42156"/>
    <lineage>
        <taxon>Eukaryota</taxon>
        <taxon>Metazoa</taxon>
        <taxon>Ecdysozoa</taxon>
        <taxon>Nematoda</taxon>
        <taxon>Chromadorea</taxon>
        <taxon>Rhabditida</taxon>
        <taxon>Spirurina</taxon>
        <taxon>Spiruromorpha</taxon>
        <taxon>Filarioidea</taxon>
        <taxon>Onchocercidae</taxon>
        <taxon>Litomosoides</taxon>
    </lineage>
</organism>
<evidence type="ECO:0000313" key="8">
    <source>
        <dbReference type="EMBL" id="VDK78698.1"/>
    </source>
</evidence>
<dbReference type="EMBL" id="UYRX01000256">
    <property type="protein sequence ID" value="VDK78698.1"/>
    <property type="molecule type" value="Genomic_DNA"/>
</dbReference>
<dbReference type="Proteomes" id="UP000277928">
    <property type="component" value="Unassembled WGS sequence"/>
</dbReference>
<keyword evidence="4" id="KW-0539">Nucleus</keyword>
<feature type="domain" description="HORMA" evidence="7">
    <location>
        <begin position="26"/>
        <end position="227"/>
    </location>
</feature>
<name>A0A3P6UHV9_LITSI</name>
<dbReference type="InterPro" id="IPR051294">
    <property type="entry name" value="HORMA_MeioticProgression"/>
</dbReference>
<dbReference type="InterPro" id="IPR036570">
    <property type="entry name" value="HORMA_dom_sf"/>
</dbReference>
<comment type="subcellular location">
    <subcellularLocation>
        <location evidence="2">Chromosome</location>
    </subcellularLocation>
    <subcellularLocation>
        <location evidence="1">Nucleus</location>
    </subcellularLocation>
</comment>
<evidence type="ECO:0000256" key="5">
    <source>
        <dbReference type="ARBA" id="ARBA00023254"/>
    </source>
</evidence>
<evidence type="ECO:0000256" key="1">
    <source>
        <dbReference type="ARBA" id="ARBA00004123"/>
    </source>
</evidence>
<dbReference type="GO" id="GO:0005694">
    <property type="term" value="C:chromosome"/>
    <property type="evidence" value="ECO:0007669"/>
    <property type="project" value="UniProtKB-SubCell"/>
</dbReference>
<evidence type="ECO:0000259" key="7">
    <source>
        <dbReference type="PROSITE" id="PS50815"/>
    </source>
</evidence>
<proteinExistence type="predicted"/>
<dbReference type="AlphaFoldDB" id="A0A3P6UHV9"/>
<dbReference type="PROSITE" id="PS50815">
    <property type="entry name" value="HORMA"/>
    <property type="match status" value="1"/>
</dbReference>
<evidence type="ECO:0000256" key="4">
    <source>
        <dbReference type="ARBA" id="ARBA00023242"/>
    </source>
</evidence>
<dbReference type="Pfam" id="PF02301">
    <property type="entry name" value="HORMA"/>
    <property type="match status" value="1"/>
</dbReference>
<dbReference type="GO" id="GO:0051321">
    <property type="term" value="P:meiotic cell cycle"/>
    <property type="evidence" value="ECO:0007669"/>
    <property type="project" value="UniProtKB-KW"/>
</dbReference>
<feature type="region of interest" description="Disordered" evidence="6">
    <location>
        <begin position="321"/>
        <end position="355"/>
    </location>
</feature>
<dbReference type="STRING" id="42156.A0A3P6UHV9"/>
<feature type="compositionally biased region" description="Basic and acidic residues" evidence="6">
    <location>
        <begin position="341"/>
        <end position="355"/>
    </location>
</feature>
<sequence length="377" mass="42787">MEPVQKKRCGKGLNWEATFPHKPVGEKSRSFLQRVVFITASHILYTRDLLPAKCFKKRQIEKWKFYVLRAEAEGKDIVHSLKGVMEAIEFAYLRDFIIMVADSDRKDEYEALEVHRMSFFYESNQPEMTLTREVLSYTPNIHQRITHARKQFFRLIRRVTSYGNILGPLPQNTCTILKLTYYEERTPANYEPQGFIADQGLFRFPKEIEPLTIGRFDCEKHMVTTSVHSIFMKSAAEMKLLAKGDRTEIKPSASRDTTIGSSPTKALQTLSACTDEFSQVQAGDTEQQNEPMTSIKLTAPTPCVDASGILKITKVSHTISGESSISVESSKSSVESSKSSAETDFHEDRRVTAERPKLDRCEADGFNCRILSSDGEI</sequence>
<reference evidence="8 9" key="1">
    <citation type="submission" date="2018-08" db="EMBL/GenBank/DDBJ databases">
        <authorList>
            <person name="Laetsch R D."/>
            <person name="Stevens L."/>
            <person name="Kumar S."/>
            <person name="Blaxter L. M."/>
        </authorList>
    </citation>
    <scope>NUCLEOTIDE SEQUENCE [LARGE SCALE GENOMIC DNA]</scope>
</reference>
<keyword evidence="9" id="KW-1185">Reference proteome</keyword>
<dbReference type="PANTHER" id="PTHR48225">
    <property type="entry name" value="HORMA DOMAIN-CONTAINING PROTEIN 1"/>
    <property type="match status" value="1"/>
</dbReference>
<evidence type="ECO:0000256" key="3">
    <source>
        <dbReference type="ARBA" id="ARBA00022454"/>
    </source>
</evidence>
<accession>A0A3P6UHV9</accession>
<dbReference type="GO" id="GO:0005634">
    <property type="term" value="C:nucleus"/>
    <property type="evidence" value="ECO:0007669"/>
    <property type="project" value="UniProtKB-SubCell"/>
</dbReference>
<keyword evidence="5" id="KW-0469">Meiosis</keyword>
<dbReference type="SUPFAM" id="SSF56019">
    <property type="entry name" value="The spindle assembly checkpoint protein mad2"/>
    <property type="match status" value="1"/>
</dbReference>
<protein>
    <recommendedName>
        <fullName evidence="7">HORMA domain-containing protein</fullName>
    </recommendedName>
</protein>
<dbReference type="Gene3D" id="3.30.900.10">
    <property type="entry name" value="HORMA domain"/>
    <property type="match status" value="1"/>
</dbReference>
<dbReference type="PANTHER" id="PTHR48225:SF7">
    <property type="entry name" value="MEIOSIS-SPECIFIC PROTEIN HOP1"/>
    <property type="match status" value="1"/>
</dbReference>
<evidence type="ECO:0000256" key="2">
    <source>
        <dbReference type="ARBA" id="ARBA00004286"/>
    </source>
</evidence>
<dbReference type="OrthoDB" id="1928087at2759"/>
<dbReference type="OMA" id="RFDCEKH"/>
<dbReference type="InterPro" id="IPR003511">
    <property type="entry name" value="HORMA_dom"/>
</dbReference>
<evidence type="ECO:0000313" key="9">
    <source>
        <dbReference type="Proteomes" id="UP000277928"/>
    </source>
</evidence>
<gene>
    <name evidence="8" type="ORF">NLS_LOCUS4183</name>
</gene>
<keyword evidence="3" id="KW-0158">Chromosome</keyword>
<evidence type="ECO:0000256" key="6">
    <source>
        <dbReference type="SAM" id="MobiDB-lite"/>
    </source>
</evidence>
<feature type="compositionally biased region" description="Low complexity" evidence="6">
    <location>
        <begin position="321"/>
        <end position="340"/>
    </location>
</feature>